<dbReference type="Pfam" id="PF00378">
    <property type="entry name" value="ECH_1"/>
    <property type="match status" value="1"/>
</dbReference>
<dbReference type="SUPFAM" id="SSF52096">
    <property type="entry name" value="ClpP/crotonase"/>
    <property type="match status" value="1"/>
</dbReference>
<gene>
    <name evidence="2" type="ORF">GGQ80_002999</name>
</gene>
<dbReference type="PANTHER" id="PTHR43459:SF3">
    <property type="entry name" value="ENOYL-COA HYDRATASE ECHA15 (ENOYL HYDRASE) (UNSATURATED ACYL-COA HYDRATASE) (CROTONASE)-RELATED"/>
    <property type="match status" value="1"/>
</dbReference>
<dbReference type="EC" id="4.2.1.17" evidence="2"/>
<comment type="caution">
    <text evidence="2">The sequence shown here is derived from an EMBL/GenBank/DDBJ whole genome shotgun (WGS) entry which is preliminary data.</text>
</comment>
<accession>A0A840FEI3</accession>
<dbReference type="GO" id="GO:0004300">
    <property type="term" value="F:enoyl-CoA hydratase activity"/>
    <property type="evidence" value="ECO:0007669"/>
    <property type="project" value="UniProtKB-EC"/>
</dbReference>
<dbReference type="Proteomes" id="UP000529795">
    <property type="component" value="Unassembled WGS sequence"/>
</dbReference>
<organism evidence="2 3">
    <name type="scientific">Sphingomonas jinjuensis</name>
    <dbReference type="NCBI Taxonomy" id="535907"/>
    <lineage>
        <taxon>Bacteria</taxon>
        <taxon>Pseudomonadati</taxon>
        <taxon>Pseudomonadota</taxon>
        <taxon>Alphaproteobacteria</taxon>
        <taxon>Sphingomonadales</taxon>
        <taxon>Sphingomonadaceae</taxon>
        <taxon>Sphingomonas</taxon>
    </lineage>
</organism>
<dbReference type="Gene3D" id="3.90.226.10">
    <property type="entry name" value="2-enoyl-CoA Hydratase, Chain A, domain 1"/>
    <property type="match status" value="1"/>
</dbReference>
<dbReference type="InterPro" id="IPR029045">
    <property type="entry name" value="ClpP/crotonase-like_dom_sf"/>
</dbReference>
<comment type="similarity">
    <text evidence="1">Belongs to the enoyl-CoA hydratase/isomerase family.</text>
</comment>
<dbReference type="InterPro" id="IPR014748">
    <property type="entry name" value="Enoyl-CoA_hydra_C"/>
</dbReference>
<evidence type="ECO:0000313" key="2">
    <source>
        <dbReference type="EMBL" id="MBB4155082.1"/>
    </source>
</evidence>
<dbReference type="PANTHER" id="PTHR43459">
    <property type="entry name" value="ENOYL-COA HYDRATASE"/>
    <property type="match status" value="1"/>
</dbReference>
<dbReference type="Gene3D" id="1.10.12.10">
    <property type="entry name" value="Lyase 2-enoyl-coa Hydratase, Chain A, domain 2"/>
    <property type="match status" value="1"/>
</dbReference>
<dbReference type="InterPro" id="IPR001753">
    <property type="entry name" value="Enoyl-CoA_hydra/iso"/>
</dbReference>
<keyword evidence="3" id="KW-1185">Reference proteome</keyword>
<proteinExistence type="inferred from homology"/>
<protein>
    <submittedName>
        <fullName evidence="2">Enoyl-CoA hydratase</fullName>
        <ecNumber evidence="2">4.2.1.17</ecNumber>
    </submittedName>
</protein>
<evidence type="ECO:0000256" key="1">
    <source>
        <dbReference type="ARBA" id="ARBA00005254"/>
    </source>
</evidence>
<dbReference type="EMBL" id="JACIEV010000009">
    <property type="protein sequence ID" value="MBB4155082.1"/>
    <property type="molecule type" value="Genomic_DNA"/>
</dbReference>
<dbReference type="AlphaFoldDB" id="A0A840FEI3"/>
<name>A0A840FEI3_9SPHN</name>
<dbReference type="RefSeq" id="WP_183986234.1">
    <property type="nucleotide sequence ID" value="NZ_JACIEV010000009.1"/>
</dbReference>
<dbReference type="CDD" id="cd06558">
    <property type="entry name" value="crotonase-like"/>
    <property type="match status" value="1"/>
</dbReference>
<sequence length="266" mass="29184">MTFDYSRYETLLCTQNGRILTISMNKPEQLNAASQLMHYELSRIFIDVADDPEVDVAILTGEGRAFSAGGDIEHMRRSTEQPSYYYTSVVEGKRTLMSMLDCPKPIICRMNGDAIGLGATLALFCDIVVAVDTAKIADPHTRVGYVAGDGGAAIWPQLIGYMRAKQYLLAGGVIMAPEAAQIGLITFSVPADELDAKVAEWADRFANGARRSIQWTKMTINTGLKQIAASMLDVGFAYEGMSNHTEDHREAVDAFLNKRKPKFSGN</sequence>
<evidence type="ECO:0000313" key="3">
    <source>
        <dbReference type="Proteomes" id="UP000529795"/>
    </source>
</evidence>
<keyword evidence="2" id="KW-0456">Lyase</keyword>
<reference evidence="2 3" key="1">
    <citation type="submission" date="2020-08" db="EMBL/GenBank/DDBJ databases">
        <title>Genomic Encyclopedia of Type Strains, Phase IV (KMG-IV): sequencing the most valuable type-strain genomes for metagenomic binning, comparative biology and taxonomic classification.</title>
        <authorList>
            <person name="Goeker M."/>
        </authorList>
    </citation>
    <scope>NUCLEOTIDE SEQUENCE [LARGE SCALE GENOMIC DNA]</scope>
    <source>
        <strain evidence="2 3">YC6723</strain>
    </source>
</reference>